<dbReference type="OrthoDB" id="2593325at2759"/>
<dbReference type="EMBL" id="BLZA01000023">
    <property type="protein sequence ID" value="GHJ87804.1"/>
    <property type="molecule type" value="Genomic_DNA"/>
</dbReference>
<gene>
    <name evidence="1" type="ORF">NliqN6_4206</name>
    <name evidence="2" type="ORF">NliqN6_4214</name>
    <name evidence="3" type="ORF">NliqN6_4414</name>
</gene>
<dbReference type="Proteomes" id="UP000620104">
    <property type="component" value="Unassembled WGS sequence"/>
</dbReference>
<evidence type="ECO:0000313" key="2">
    <source>
        <dbReference type="EMBL" id="GHJ87812.1"/>
    </source>
</evidence>
<reference evidence="2" key="1">
    <citation type="submission" date="2020-07" db="EMBL/GenBank/DDBJ databases">
        <title>Draft Genome Sequence of a Deep-Sea Yeast, Naganishia (Cryptococcus) liquefaciens strain N6.</title>
        <authorList>
            <person name="Han Y.W."/>
            <person name="Kajitani R."/>
            <person name="Morimoto H."/>
            <person name="Parhat M."/>
            <person name="Tsubouchi H."/>
            <person name="Bakenova O."/>
            <person name="Ogata M."/>
            <person name="Argunhan B."/>
            <person name="Aoki R."/>
            <person name="Kajiwara S."/>
            <person name="Itoh T."/>
            <person name="Iwasaki H."/>
        </authorList>
    </citation>
    <scope>NUCLEOTIDE SEQUENCE</scope>
    <source>
        <strain evidence="2">N6</strain>
    </source>
</reference>
<dbReference type="EMBL" id="BLZA01000023">
    <property type="protein sequence ID" value="GHJ87812.1"/>
    <property type="molecule type" value="Genomic_DNA"/>
</dbReference>
<dbReference type="AlphaFoldDB" id="A0A8H3TVB1"/>
<organism evidence="2 4">
    <name type="scientific">Naganishia liquefaciens</name>
    <dbReference type="NCBI Taxonomy" id="104408"/>
    <lineage>
        <taxon>Eukaryota</taxon>
        <taxon>Fungi</taxon>
        <taxon>Dikarya</taxon>
        <taxon>Basidiomycota</taxon>
        <taxon>Agaricomycotina</taxon>
        <taxon>Tremellomycetes</taxon>
        <taxon>Filobasidiales</taxon>
        <taxon>Filobasidiaceae</taxon>
        <taxon>Naganishia</taxon>
    </lineage>
</organism>
<evidence type="ECO:0000313" key="3">
    <source>
        <dbReference type="EMBL" id="GHJ88012.1"/>
    </source>
</evidence>
<protein>
    <submittedName>
        <fullName evidence="2">Uncharacterized protein</fullName>
    </submittedName>
</protein>
<evidence type="ECO:0000313" key="4">
    <source>
        <dbReference type="Proteomes" id="UP000620104"/>
    </source>
</evidence>
<name>A0A8H3TVB1_9TREE</name>
<dbReference type="EMBL" id="BLZA01000025">
    <property type="protein sequence ID" value="GHJ88012.1"/>
    <property type="molecule type" value="Genomic_DNA"/>
</dbReference>
<keyword evidence="4" id="KW-1185">Reference proteome</keyword>
<comment type="caution">
    <text evidence="2">The sequence shown here is derived from an EMBL/GenBank/DDBJ whole genome shotgun (WGS) entry which is preliminary data.</text>
</comment>
<sequence length="179" mass="20773">MFEKNVGVVPSYMRGTLASECKRRTKVVRAPKPAPPLSKNGIKRSRVAARERPVATDDLEGYQRLTKAAQAKVSPRTYVLQVERVEVPKIALVEYEAAEEDVAWLGEKMQAKADMANEVLFDVDRLFVGRHDYYDDKGVLVQPRDSWKEVWAEQYRIEWNEFRICRNYSLNIEDYDDVE</sequence>
<accession>A0A8H3TVB1</accession>
<proteinExistence type="predicted"/>
<evidence type="ECO:0000313" key="1">
    <source>
        <dbReference type="EMBL" id="GHJ87804.1"/>
    </source>
</evidence>